<accession>A0A3M8UZF4</accession>
<organism evidence="1 2">
    <name type="scientific">Streptomyces botrytidirepellens</name>
    <dbReference type="NCBI Taxonomy" id="2486417"/>
    <lineage>
        <taxon>Bacteria</taxon>
        <taxon>Bacillati</taxon>
        <taxon>Actinomycetota</taxon>
        <taxon>Actinomycetes</taxon>
        <taxon>Kitasatosporales</taxon>
        <taxon>Streptomycetaceae</taxon>
        <taxon>Streptomyces</taxon>
    </lineage>
</organism>
<evidence type="ECO:0000313" key="1">
    <source>
        <dbReference type="EMBL" id="RNG09411.1"/>
    </source>
</evidence>
<name>A0A3M8UZF4_9ACTN</name>
<dbReference type="RefSeq" id="WP_063728444.1">
    <property type="nucleotide sequence ID" value="NZ_RIBZ01000591.1"/>
</dbReference>
<comment type="caution">
    <text evidence="1">The sequence shown here is derived from an EMBL/GenBank/DDBJ whole genome shotgun (WGS) entry which is preliminary data.</text>
</comment>
<dbReference type="AlphaFoldDB" id="A0A3M8UZF4"/>
<protein>
    <submittedName>
        <fullName evidence="1">Uncharacterized protein</fullName>
    </submittedName>
</protein>
<reference evidence="1 2" key="1">
    <citation type="submission" date="2018-11" db="EMBL/GenBank/DDBJ databases">
        <title>The Potential of Streptomyces as Biocontrol Agents against the Tomato grey mould, Botrytis cinerea (Gray mold) Frontiers in Microbiology.</title>
        <authorList>
            <person name="Li D."/>
        </authorList>
    </citation>
    <scope>NUCLEOTIDE SEQUENCE [LARGE SCALE GENOMIC DNA]</scope>
    <source>
        <strain evidence="1 2">NEAU-LD23</strain>
    </source>
</reference>
<keyword evidence="2" id="KW-1185">Reference proteome</keyword>
<sequence>MDSDALDAYIRARLALAGVDIDQLPDVADPETGTPTRAVIMVALREFVATTPGALAEWTPPTGGVGGALGAAYAQQEAAPLAYPSITTAWTGEADG</sequence>
<gene>
    <name evidence="1" type="ORF">EEJ42_33305</name>
</gene>
<dbReference type="EMBL" id="RIBZ01000591">
    <property type="protein sequence ID" value="RNG09411.1"/>
    <property type="molecule type" value="Genomic_DNA"/>
</dbReference>
<dbReference type="Proteomes" id="UP000275401">
    <property type="component" value="Unassembled WGS sequence"/>
</dbReference>
<evidence type="ECO:0000313" key="2">
    <source>
        <dbReference type="Proteomes" id="UP000275401"/>
    </source>
</evidence>
<proteinExistence type="predicted"/>